<dbReference type="AlphaFoldDB" id="A0A1C0A9T6"/>
<gene>
    <name evidence="1" type="ORF">U472_05960</name>
</gene>
<dbReference type="Gene3D" id="3.30.420.40">
    <property type="match status" value="1"/>
</dbReference>
<dbReference type="EMBL" id="LWDV01000008">
    <property type="protein sequence ID" value="OCL27029.1"/>
    <property type="molecule type" value="Genomic_DNA"/>
</dbReference>
<proteinExistence type="predicted"/>
<comment type="caution">
    <text evidence="1">The sequence shown here is derived from an EMBL/GenBank/DDBJ whole genome shotgun (WGS) entry which is preliminary data.</text>
</comment>
<dbReference type="RefSeq" id="WP_068716506.1">
    <property type="nucleotide sequence ID" value="NZ_LWDV01000008.1"/>
</dbReference>
<dbReference type="InterPro" id="IPR043129">
    <property type="entry name" value="ATPase_NBD"/>
</dbReference>
<dbReference type="PANTHER" id="PTHR32432:SF3">
    <property type="entry name" value="ETHANOLAMINE UTILIZATION PROTEIN EUTJ"/>
    <property type="match status" value="1"/>
</dbReference>
<name>A0A1C0A9T6_9FIRM</name>
<protein>
    <recommendedName>
        <fullName evidence="3">Type IV pilus assembly protein PilM</fullName>
    </recommendedName>
</protein>
<dbReference type="PANTHER" id="PTHR32432">
    <property type="entry name" value="CELL DIVISION PROTEIN FTSA-RELATED"/>
    <property type="match status" value="1"/>
</dbReference>
<dbReference type="OrthoDB" id="2112729at2"/>
<dbReference type="Pfam" id="PF11104">
    <property type="entry name" value="PilM_2"/>
    <property type="match status" value="1"/>
</dbReference>
<keyword evidence="2" id="KW-1185">Reference proteome</keyword>
<evidence type="ECO:0008006" key="3">
    <source>
        <dbReference type="Google" id="ProtNLM"/>
    </source>
</evidence>
<sequence>MFNIFKSKGRLGIEISNFIKIAEFKEREFKTGEYNQLTIEELREFSSKDVITSLSTNNIRLKFIKIPDDLSIKETAQLVELEFADENLVIQHEVVDSLQEKYVIGYGVEKSLIKERFEQLKALKLKPKVIETEFHANIRFLYSQYPNLSETVSLIDIGDQNTDLIIAQEGRLIFLRNFEFAGRHITEKLATINKISFEQAELYKKQGVSKEELRIILEELRSQIYQSIDYFQSEYKVRVAKIFLTGGSSDFKGLQNYLEDQIGIETIKLEDNLYSVAKGLALREEVR</sequence>
<dbReference type="Proteomes" id="UP000093514">
    <property type="component" value="Unassembled WGS sequence"/>
</dbReference>
<organism evidence="1 2">
    <name type="scientific">Orenia metallireducens</name>
    <dbReference type="NCBI Taxonomy" id="1413210"/>
    <lineage>
        <taxon>Bacteria</taxon>
        <taxon>Bacillati</taxon>
        <taxon>Bacillota</taxon>
        <taxon>Clostridia</taxon>
        <taxon>Halanaerobiales</taxon>
        <taxon>Halobacteroidaceae</taxon>
        <taxon>Orenia</taxon>
    </lineage>
</organism>
<dbReference type="SUPFAM" id="SSF53067">
    <property type="entry name" value="Actin-like ATPase domain"/>
    <property type="match status" value="1"/>
</dbReference>
<evidence type="ECO:0000313" key="1">
    <source>
        <dbReference type="EMBL" id="OCL27029.1"/>
    </source>
</evidence>
<accession>A0A1C0A9T6</accession>
<dbReference type="InterPro" id="IPR050696">
    <property type="entry name" value="FtsA/MreB"/>
</dbReference>
<reference evidence="2" key="1">
    <citation type="submission" date="2016-07" db="EMBL/GenBank/DDBJ databases">
        <authorList>
            <person name="Florea S."/>
            <person name="Webb J.S."/>
            <person name="Jaromczyk J."/>
            <person name="Schardl C.L."/>
        </authorList>
    </citation>
    <scope>NUCLEOTIDE SEQUENCE [LARGE SCALE GENOMIC DNA]</scope>
    <source>
        <strain evidence="2">Z6</strain>
    </source>
</reference>
<reference evidence="1 2" key="2">
    <citation type="submission" date="2016-08" db="EMBL/GenBank/DDBJ databases">
        <title>Orenia metallireducens sp. nov. strain Z6, a Novel Metal-reducing Firmicute from the Deep Subsurface.</title>
        <authorList>
            <person name="Maxim B.I."/>
            <person name="Kenneth K."/>
            <person name="Flynn T.M."/>
            <person name="Oloughlin E.J."/>
            <person name="Locke R.A."/>
            <person name="Weber J.R."/>
            <person name="Egan S.M."/>
            <person name="Mackie R.I."/>
            <person name="Cann I.K."/>
        </authorList>
    </citation>
    <scope>NUCLEOTIDE SEQUENCE [LARGE SCALE GENOMIC DNA]</scope>
    <source>
        <strain evidence="1 2">Z6</strain>
    </source>
</reference>
<dbReference type="InterPro" id="IPR005883">
    <property type="entry name" value="PilM"/>
</dbReference>
<evidence type="ECO:0000313" key="2">
    <source>
        <dbReference type="Proteomes" id="UP000093514"/>
    </source>
</evidence>